<dbReference type="AlphaFoldDB" id="A0A7S1RZ03"/>
<evidence type="ECO:0000256" key="3">
    <source>
        <dbReference type="ARBA" id="ARBA00022679"/>
    </source>
</evidence>
<proteinExistence type="inferred from homology"/>
<dbReference type="Gene3D" id="3.90.550.10">
    <property type="entry name" value="Spore Coat Polysaccharide Biosynthesis Protein SpsA, Chain A"/>
    <property type="match status" value="1"/>
</dbReference>
<evidence type="ECO:0000256" key="2">
    <source>
        <dbReference type="ARBA" id="ARBA00022676"/>
    </source>
</evidence>
<dbReference type="GO" id="GO:0005794">
    <property type="term" value="C:Golgi apparatus"/>
    <property type="evidence" value="ECO:0007669"/>
    <property type="project" value="TreeGrafter"/>
</dbReference>
<dbReference type="GO" id="GO:0016757">
    <property type="term" value="F:glycosyltransferase activity"/>
    <property type="evidence" value="ECO:0007669"/>
    <property type="project" value="UniProtKB-KW"/>
</dbReference>
<keyword evidence="3" id="KW-0808">Transferase</keyword>
<dbReference type="InterPro" id="IPR002495">
    <property type="entry name" value="Glyco_trans_8"/>
</dbReference>
<keyword evidence="4" id="KW-0732">Signal</keyword>
<gene>
    <name evidence="5" type="ORF">ACAT0790_LOCUS56545</name>
</gene>
<organism evidence="5">
    <name type="scientific">Alexandrium catenella</name>
    <name type="common">Red tide dinoflagellate</name>
    <name type="synonym">Gonyaulax catenella</name>
    <dbReference type="NCBI Taxonomy" id="2925"/>
    <lineage>
        <taxon>Eukaryota</taxon>
        <taxon>Sar</taxon>
        <taxon>Alveolata</taxon>
        <taxon>Dinophyceae</taxon>
        <taxon>Gonyaulacales</taxon>
        <taxon>Pyrocystaceae</taxon>
        <taxon>Alexandrium</taxon>
    </lineage>
</organism>
<dbReference type="PANTHER" id="PTHR13778:SF13">
    <property type="entry name" value="GALACTURONOSYLTRANSFERASE-LIKE 3-RELATED"/>
    <property type="match status" value="1"/>
</dbReference>
<protein>
    <recommendedName>
        <fullName evidence="6">Hexosyltransferase</fullName>
    </recommendedName>
</protein>
<dbReference type="EMBL" id="HBGE01094992">
    <property type="protein sequence ID" value="CAD9179773.1"/>
    <property type="molecule type" value="Transcribed_RNA"/>
</dbReference>
<reference evidence="5" key="1">
    <citation type="submission" date="2021-01" db="EMBL/GenBank/DDBJ databases">
        <authorList>
            <person name="Corre E."/>
            <person name="Pelletier E."/>
            <person name="Niang G."/>
            <person name="Scheremetjew M."/>
            <person name="Finn R."/>
            <person name="Kale V."/>
            <person name="Holt S."/>
            <person name="Cochrane G."/>
            <person name="Meng A."/>
            <person name="Brown T."/>
            <person name="Cohen L."/>
        </authorList>
    </citation>
    <scope>NUCLEOTIDE SEQUENCE</scope>
    <source>
        <strain evidence="5">OF101</strain>
    </source>
</reference>
<evidence type="ECO:0000256" key="4">
    <source>
        <dbReference type="SAM" id="SignalP"/>
    </source>
</evidence>
<feature type="chain" id="PRO_5030506039" description="Hexosyltransferase" evidence="4">
    <location>
        <begin position="29"/>
        <end position="354"/>
    </location>
</feature>
<sequence length="354" mass="39076">MPWQFRRTAPLLQLAALTVALGHSSCAASPLIAGRNATENGSASLHTIHVAYASDLALSKSLLAGMLSVARNMKDPANGVIHLIVPPLKTEAAARLAACFSRELGRLERTAPQVQVHELKNHQIDINGRFLQSEHAMGVLRLFLHEYLPGVPRVIWLDTDTIVTTDLAALYRHPMEHPIAAVREGAPRSFRVLYPNQPWGSLQKDEKIVPNPDALVFNAGVLLFDLDKWKSAAVQRPIQEWAARFGNAGPQLLLNLVGQVSGNFTELDWRWNVFGLGGLFPPRLEQAQQALVLHWSGANKPWTRPLNTRKMAVVEGALHKAGVRLPNMGHEKFDFLLMPYMTSGNCGEPAYVPM</sequence>
<evidence type="ECO:0000313" key="5">
    <source>
        <dbReference type="EMBL" id="CAD9179773.1"/>
    </source>
</evidence>
<dbReference type="InterPro" id="IPR029044">
    <property type="entry name" value="Nucleotide-diphossugar_trans"/>
</dbReference>
<evidence type="ECO:0000256" key="1">
    <source>
        <dbReference type="ARBA" id="ARBA00006351"/>
    </source>
</evidence>
<dbReference type="PANTHER" id="PTHR13778">
    <property type="entry name" value="GLYCOSYLTRANSFERASE 8 DOMAIN-CONTAINING PROTEIN"/>
    <property type="match status" value="1"/>
</dbReference>
<comment type="similarity">
    <text evidence="1">Belongs to the glycosyltransferase 8 family.</text>
</comment>
<feature type="signal peptide" evidence="4">
    <location>
        <begin position="1"/>
        <end position="28"/>
    </location>
</feature>
<accession>A0A7S1RZ03</accession>
<keyword evidence="2" id="KW-0328">Glycosyltransferase</keyword>
<name>A0A7S1RZ03_ALECA</name>
<dbReference type="SUPFAM" id="SSF53448">
    <property type="entry name" value="Nucleotide-diphospho-sugar transferases"/>
    <property type="match status" value="1"/>
</dbReference>
<dbReference type="Pfam" id="PF01501">
    <property type="entry name" value="Glyco_transf_8"/>
    <property type="match status" value="1"/>
</dbReference>
<evidence type="ECO:0008006" key="6">
    <source>
        <dbReference type="Google" id="ProtNLM"/>
    </source>
</evidence>
<dbReference type="InterPro" id="IPR050748">
    <property type="entry name" value="Glycosyltrans_8_dom-fam"/>
</dbReference>